<dbReference type="EMBL" id="JACGCM010000704">
    <property type="protein sequence ID" value="KAF6168109.1"/>
    <property type="molecule type" value="Genomic_DNA"/>
</dbReference>
<dbReference type="GO" id="GO:0006094">
    <property type="term" value="P:gluconeogenesis"/>
    <property type="evidence" value="ECO:0007669"/>
    <property type="project" value="InterPro"/>
</dbReference>
<feature type="transmembrane region" description="Helical" evidence="9">
    <location>
        <begin position="201"/>
        <end position="220"/>
    </location>
</feature>
<dbReference type="InterPro" id="IPR046348">
    <property type="entry name" value="SIS_dom_sf"/>
</dbReference>
<gene>
    <name evidence="10" type="ORF">GIB67_011494</name>
</gene>
<reference evidence="10 11" key="1">
    <citation type="journal article" date="2020" name="IScience">
        <title>Genome Sequencing of the Endangered Kingdonia uniflora (Circaeasteraceae, Ranunculales) Reveals Potential Mechanisms of Evolutionary Specialization.</title>
        <authorList>
            <person name="Sun Y."/>
            <person name="Deng T."/>
            <person name="Zhang A."/>
            <person name="Moore M.J."/>
            <person name="Landis J.B."/>
            <person name="Lin N."/>
            <person name="Zhang H."/>
            <person name="Zhang X."/>
            <person name="Huang J."/>
            <person name="Zhang X."/>
            <person name="Sun H."/>
            <person name="Wang H."/>
        </authorList>
    </citation>
    <scope>NUCLEOTIDE SEQUENCE [LARGE SCALE GENOMIC DNA]</scope>
    <source>
        <strain evidence="10">TB1705</strain>
        <tissue evidence="10">Leaf</tissue>
    </source>
</reference>
<evidence type="ECO:0000256" key="1">
    <source>
        <dbReference type="ARBA" id="ARBA00004141"/>
    </source>
</evidence>
<dbReference type="SUPFAM" id="SSF53697">
    <property type="entry name" value="SIS domain"/>
    <property type="match status" value="1"/>
</dbReference>
<name>A0A7J7NLN1_9MAGN</name>
<dbReference type="PANTHER" id="PTHR22601">
    <property type="entry name" value="ISP4 LIKE PROTEIN"/>
    <property type="match status" value="1"/>
</dbReference>
<dbReference type="PROSITE" id="PS51463">
    <property type="entry name" value="P_GLUCOSE_ISOMERASE_3"/>
    <property type="match status" value="1"/>
</dbReference>
<dbReference type="AlphaFoldDB" id="A0A7J7NLN1"/>
<evidence type="ECO:0000256" key="8">
    <source>
        <dbReference type="ARBA" id="ARBA00023136"/>
    </source>
</evidence>
<dbReference type="Proteomes" id="UP000541444">
    <property type="component" value="Unassembled WGS sequence"/>
</dbReference>
<dbReference type="GO" id="GO:0015031">
    <property type="term" value="P:protein transport"/>
    <property type="evidence" value="ECO:0007669"/>
    <property type="project" value="UniProtKB-KW"/>
</dbReference>
<dbReference type="Gene3D" id="3.40.50.10490">
    <property type="entry name" value="Glucose-6-phosphate isomerase like protein, domain 1"/>
    <property type="match status" value="2"/>
</dbReference>
<evidence type="ECO:0000256" key="4">
    <source>
        <dbReference type="ARBA" id="ARBA00022692"/>
    </source>
</evidence>
<evidence type="ECO:0000256" key="3">
    <source>
        <dbReference type="ARBA" id="ARBA00022448"/>
    </source>
</evidence>
<dbReference type="GO" id="GO:0006096">
    <property type="term" value="P:glycolytic process"/>
    <property type="evidence" value="ECO:0007669"/>
    <property type="project" value="InterPro"/>
</dbReference>
<dbReference type="GO" id="GO:0004347">
    <property type="term" value="F:glucose-6-phosphate isomerase activity"/>
    <property type="evidence" value="ECO:0007669"/>
    <property type="project" value="InterPro"/>
</dbReference>
<evidence type="ECO:0000256" key="6">
    <source>
        <dbReference type="ARBA" id="ARBA00022927"/>
    </source>
</evidence>
<keyword evidence="7 9" id="KW-1133">Transmembrane helix</keyword>
<feature type="transmembrane region" description="Helical" evidence="9">
    <location>
        <begin position="226"/>
        <end position="247"/>
    </location>
</feature>
<keyword evidence="3" id="KW-0813">Transport</keyword>
<proteinExistence type="inferred from homology"/>
<evidence type="ECO:0000313" key="11">
    <source>
        <dbReference type="Proteomes" id="UP000541444"/>
    </source>
</evidence>
<evidence type="ECO:0000256" key="7">
    <source>
        <dbReference type="ARBA" id="ARBA00022989"/>
    </source>
</evidence>
<evidence type="ECO:0000313" key="10">
    <source>
        <dbReference type="EMBL" id="KAF6168109.1"/>
    </source>
</evidence>
<feature type="transmembrane region" description="Helical" evidence="9">
    <location>
        <begin position="49"/>
        <end position="69"/>
    </location>
</feature>
<dbReference type="InterPro" id="IPR004813">
    <property type="entry name" value="OPT"/>
</dbReference>
<keyword evidence="8 9" id="KW-0472">Membrane</keyword>
<dbReference type="GO" id="GO:0097367">
    <property type="term" value="F:carbohydrate derivative binding"/>
    <property type="evidence" value="ECO:0007669"/>
    <property type="project" value="InterPro"/>
</dbReference>
<evidence type="ECO:0000256" key="5">
    <source>
        <dbReference type="ARBA" id="ARBA00022856"/>
    </source>
</evidence>
<evidence type="ECO:0000256" key="9">
    <source>
        <dbReference type="SAM" id="Phobius"/>
    </source>
</evidence>
<comment type="subcellular location">
    <subcellularLocation>
        <location evidence="1">Membrane</location>
        <topology evidence="1">Multi-pass membrane protein</topology>
    </subcellularLocation>
</comment>
<keyword evidence="5" id="KW-0571">Peptide transport</keyword>
<dbReference type="Pfam" id="PF00342">
    <property type="entry name" value="PGI"/>
    <property type="match status" value="1"/>
</dbReference>
<keyword evidence="4 9" id="KW-0812">Transmembrane</keyword>
<dbReference type="InterPro" id="IPR004648">
    <property type="entry name" value="Oligpept_transpt"/>
</dbReference>
<sequence length="284" mass="31979">MLGNIKNIWDVVSLHPDSPWTFPKFRVTFDTSVIWGLIGPRRLFGPGGLYKNLVMLFIIGALPVPVWALSKKFLEKKWIVLINIPVISYDNYILYINGTEDRPVLHVALRAPRDKVICSDGKNVVLDVWKVLDKISEISERVPSGSWVGTTGKALKDVVAVGIGGSFLGPLFVHTALQTGHNRIERICYEDATAALEHCSIPGLFSSLLLVFNLAFRTGWWQKYNYVLSAALDVGMTFMGILLFFALQNEGHNQKWWGTKLNYCPLATCPTEIYYIHKESISHK</sequence>
<dbReference type="GO" id="GO:0016020">
    <property type="term" value="C:membrane"/>
    <property type="evidence" value="ECO:0007669"/>
    <property type="project" value="UniProtKB-SubCell"/>
</dbReference>
<dbReference type="Pfam" id="PF03169">
    <property type="entry name" value="OPT"/>
    <property type="match status" value="1"/>
</dbReference>
<accession>A0A7J7NLN1</accession>
<keyword evidence="6" id="KW-0653">Protein transport</keyword>
<dbReference type="OrthoDB" id="5831190at2759"/>
<keyword evidence="11" id="KW-1185">Reference proteome</keyword>
<comment type="caution">
    <text evidence="10">The sequence shown here is derived from an EMBL/GenBank/DDBJ whole genome shotgun (WGS) entry which is preliminary data.</text>
</comment>
<comment type="similarity">
    <text evidence="2">Belongs to the oligopeptide OPT transporter (TC 2.A.67.1) family.</text>
</comment>
<dbReference type="InterPro" id="IPR001672">
    <property type="entry name" value="G6P_Isomerase"/>
</dbReference>
<evidence type="ECO:0000256" key="2">
    <source>
        <dbReference type="ARBA" id="ARBA00005484"/>
    </source>
</evidence>
<dbReference type="GO" id="GO:0035673">
    <property type="term" value="F:oligopeptide transmembrane transporter activity"/>
    <property type="evidence" value="ECO:0007669"/>
    <property type="project" value="InterPro"/>
</dbReference>
<protein>
    <submittedName>
        <fullName evidence="10">Uncharacterized protein</fullName>
    </submittedName>
</protein>
<organism evidence="10 11">
    <name type="scientific">Kingdonia uniflora</name>
    <dbReference type="NCBI Taxonomy" id="39325"/>
    <lineage>
        <taxon>Eukaryota</taxon>
        <taxon>Viridiplantae</taxon>
        <taxon>Streptophyta</taxon>
        <taxon>Embryophyta</taxon>
        <taxon>Tracheophyta</taxon>
        <taxon>Spermatophyta</taxon>
        <taxon>Magnoliopsida</taxon>
        <taxon>Ranunculales</taxon>
        <taxon>Circaeasteraceae</taxon>
        <taxon>Kingdonia</taxon>
    </lineage>
</organism>